<evidence type="ECO:0000313" key="1">
    <source>
        <dbReference type="EMBL" id="MBJ2259588.1"/>
    </source>
</evidence>
<reference evidence="1" key="1">
    <citation type="submission" date="2020-12" db="EMBL/GenBank/DDBJ databases">
        <title>Antibiotic resistance and phylogeny of Pseudomonas spp. isolated over three decades from chicken meat in the Norwegian food chain.</title>
        <authorList>
            <person name="Moen B."/>
        </authorList>
    </citation>
    <scope>NUCLEOTIDE SEQUENCE</scope>
    <source>
        <strain evidence="1">MF6762</strain>
    </source>
</reference>
<accession>A0A8I1KBA8</accession>
<organism evidence="1 2">
    <name type="scientific">Pseudomonas psychrophila</name>
    <dbReference type="NCBI Taxonomy" id="122355"/>
    <lineage>
        <taxon>Bacteria</taxon>
        <taxon>Pseudomonadati</taxon>
        <taxon>Pseudomonadota</taxon>
        <taxon>Gammaproteobacteria</taxon>
        <taxon>Pseudomonadales</taxon>
        <taxon>Pseudomonadaceae</taxon>
        <taxon>Pseudomonas</taxon>
    </lineage>
</organism>
<evidence type="ECO:0000313" key="2">
    <source>
        <dbReference type="Proteomes" id="UP000658390"/>
    </source>
</evidence>
<dbReference type="EMBL" id="JAEKCZ010000032">
    <property type="protein sequence ID" value="MBJ2259588.1"/>
    <property type="molecule type" value="Genomic_DNA"/>
</dbReference>
<protein>
    <submittedName>
        <fullName evidence="1">DUF2199 domain-containing protein</fullName>
    </submittedName>
</protein>
<sequence length="174" mass="19641">MAGIFAYRCRRCGDIHEGSPSFGFNAPDAYSCLTDEQKDLHGWINDDLCKVTIEEHTDFFIRVILEVPIHGVSEPFLWGVWVSASQKSYERYVETFDAPVKGDGFFGWVSNAIPWYPEARHLATNVYLQTDGGRPLLRLHSGGTDDHPLIHDQENGITMTKAQEIAEFVLHNAT</sequence>
<comment type="caution">
    <text evidence="1">The sequence shown here is derived from an EMBL/GenBank/DDBJ whole genome shotgun (WGS) entry which is preliminary data.</text>
</comment>
<dbReference type="Pfam" id="PF09965">
    <property type="entry name" value="DUF2199"/>
    <property type="match status" value="1"/>
</dbReference>
<dbReference type="RefSeq" id="WP_198822971.1">
    <property type="nucleotide sequence ID" value="NZ_JAEKCZ010000032.1"/>
</dbReference>
<dbReference type="AlphaFoldDB" id="A0A8I1KBA8"/>
<proteinExistence type="predicted"/>
<name>A0A8I1KBA8_9PSED</name>
<gene>
    <name evidence="1" type="ORF">JFT45_24080</name>
</gene>
<dbReference type="InterPro" id="IPR018697">
    <property type="entry name" value="DUF2199"/>
</dbReference>
<dbReference type="Proteomes" id="UP000658390">
    <property type="component" value="Unassembled WGS sequence"/>
</dbReference>